<organism evidence="1 2">
    <name type="scientific">Thermoflexibacter ruber</name>
    <dbReference type="NCBI Taxonomy" id="1003"/>
    <lineage>
        <taxon>Bacteria</taxon>
        <taxon>Pseudomonadati</taxon>
        <taxon>Bacteroidota</taxon>
        <taxon>Cytophagia</taxon>
        <taxon>Cytophagales</taxon>
        <taxon>Thermoflexibacteraceae</taxon>
        <taxon>Thermoflexibacter</taxon>
    </lineage>
</organism>
<gene>
    <name evidence="1" type="ORF">SAMN04488541_10177</name>
</gene>
<evidence type="ECO:0000313" key="2">
    <source>
        <dbReference type="Proteomes" id="UP000199513"/>
    </source>
</evidence>
<name>A0A1I2G8L4_9BACT</name>
<sequence>MVEVAIHYPHLSINAEEKAIIKGANLKVSELITFHLAYGWGAEELFLHFPYLSSVGECIKDIELVAKVGNLENLQNTVTFLGRLQKESNFQRL</sequence>
<dbReference type="AlphaFoldDB" id="A0A1I2G8L4"/>
<keyword evidence="2" id="KW-1185">Reference proteome</keyword>
<dbReference type="STRING" id="1003.SAMN04488541_10177"/>
<protein>
    <recommendedName>
        <fullName evidence="3">DUF433 domain-containing protein</fullName>
    </recommendedName>
</protein>
<dbReference type="Proteomes" id="UP000199513">
    <property type="component" value="Unassembled WGS sequence"/>
</dbReference>
<proteinExistence type="predicted"/>
<evidence type="ECO:0000313" key="1">
    <source>
        <dbReference type="EMBL" id="SFF13277.1"/>
    </source>
</evidence>
<accession>A0A1I2G8L4</accession>
<evidence type="ECO:0008006" key="3">
    <source>
        <dbReference type="Google" id="ProtNLM"/>
    </source>
</evidence>
<dbReference type="EMBL" id="FONY01000017">
    <property type="protein sequence ID" value="SFF13277.1"/>
    <property type="molecule type" value="Genomic_DNA"/>
</dbReference>
<reference evidence="2" key="1">
    <citation type="submission" date="2016-10" db="EMBL/GenBank/DDBJ databases">
        <authorList>
            <person name="Varghese N."/>
            <person name="Submissions S."/>
        </authorList>
    </citation>
    <scope>NUCLEOTIDE SEQUENCE [LARGE SCALE GENOMIC DNA]</scope>
    <source>
        <strain>GEY</strain>
        <strain evidence="2">DSM 9560</strain>
    </source>
</reference>